<keyword evidence="8" id="KW-1185">Reference proteome</keyword>
<organism evidence="7 8">
    <name type="scientific">Sphaerimonospora cavernae</name>
    <dbReference type="NCBI Taxonomy" id="1740611"/>
    <lineage>
        <taxon>Bacteria</taxon>
        <taxon>Bacillati</taxon>
        <taxon>Actinomycetota</taxon>
        <taxon>Actinomycetes</taxon>
        <taxon>Streptosporangiales</taxon>
        <taxon>Streptosporangiaceae</taxon>
        <taxon>Sphaerimonospora</taxon>
    </lineage>
</organism>
<reference evidence="7 8" key="1">
    <citation type="submission" date="2024-09" db="EMBL/GenBank/DDBJ databases">
        <authorList>
            <person name="Sun Q."/>
            <person name="Mori K."/>
        </authorList>
    </citation>
    <scope>NUCLEOTIDE SEQUENCE [LARGE SCALE GENOMIC DNA]</scope>
    <source>
        <strain evidence="7 8">TBRC 1851</strain>
    </source>
</reference>
<dbReference type="Gene3D" id="3.50.50.60">
    <property type="entry name" value="FAD/NAD(P)-binding domain"/>
    <property type="match status" value="2"/>
</dbReference>
<evidence type="ECO:0000256" key="3">
    <source>
        <dbReference type="ARBA" id="ARBA00022827"/>
    </source>
</evidence>
<feature type="domain" description="Reductase C-terminal" evidence="6">
    <location>
        <begin position="321"/>
        <end position="392"/>
    </location>
</feature>
<dbReference type="PANTHER" id="PTHR43557">
    <property type="entry name" value="APOPTOSIS-INDUCING FACTOR 1"/>
    <property type="match status" value="1"/>
</dbReference>
<dbReference type="InterPro" id="IPR050446">
    <property type="entry name" value="FAD-oxidoreductase/Apoptosis"/>
</dbReference>
<comment type="caution">
    <text evidence="7">The sequence shown here is derived from an EMBL/GenBank/DDBJ whole genome shotgun (WGS) entry which is preliminary data.</text>
</comment>
<dbReference type="SUPFAM" id="SSF51905">
    <property type="entry name" value="FAD/NAD(P)-binding domain"/>
    <property type="match status" value="1"/>
</dbReference>
<keyword evidence="2" id="KW-0285">Flavoprotein</keyword>
<sequence length="395" mass="41593">MNRIVIVGASVAGVHAAEALRDQGFDGDVTLVSAEDTLPYDRPPLSKEALAGKVGEQDLLLRPSGWYAEQGIELMLGQPARQVDVRGGSVLLAGGASLGYDGLVLATGSAARRLDSISGDTARIHLMRTARDCVRLRERLIPGSRLLVIGAGFIGLEVAATARELGVEVTIVEIGPAPLAAVLGTQVGNWFQRLHEQRGVSIRCGQSVRAIETVGDGSRVHLAGGDVIDADAIVAGVGAAPATRWLQGSGIEMSDGGVACDERLHASAPGVVAAGDIACWYNPLFDEHIRVEHWTNAVEQGRFAALSLLGVSDASYVGPPYFWTDQFTAGTRTVGRISGADRVCVRHADDNSLVALYGRGNVLRAAVCVNSPRALIACRRAIMQRAPWQDALAAV</sequence>
<proteinExistence type="predicted"/>
<dbReference type="RefSeq" id="WP_394300552.1">
    <property type="nucleotide sequence ID" value="NZ_JBHMQT010000012.1"/>
</dbReference>
<evidence type="ECO:0000313" key="8">
    <source>
        <dbReference type="Proteomes" id="UP001589870"/>
    </source>
</evidence>
<dbReference type="PRINTS" id="PR00411">
    <property type="entry name" value="PNDRDTASEI"/>
</dbReference>
<dbReference type="PRINTS" id="PR00368">
    <property type="entry name" value="FADPNR"/>
</dbReference>
<evidence type="ECO:0000259" key="6">
    <source>
        <dbReference type="Pfam" id="PF14759"/>
    </source>
</evidence>
<evidence type="ECO:0000256" key="2">
    <source>
        <dbReference type="ARBA" id="ARBA00022630"/>
    </source>
</evidence>
<keyword evidence="3" id="KW-0274">FAD</keyword>
<dbReference type="Proteomes" id="UP001589870">
    <property type="component" value="Unassembled WGS sequence"/>
</dbReference>
<comment type="cofactor">
    <cofactor evidence="1">
        <name>FAD</name>
        <dbReference type="ChEBI" id="CHEBI:57692"/>
    </cofactor>
</comment>
<dbReference type="InterPro" id="IPR036188">
    <property type="entry name" value="FAD/NAD-bd_sf"/>
</dbReference>
<dbReference type="InterPro" id="IPR016156">
    <property type="entry name" value="FAD/NAD-linked_Rdtase_dimer_sf"/>
</dbReference>
<dbReference type="SUPFAM" id="SSF55424">
    <property type="entry name" value="FAD/NAD-linked reductases, dimerisation (C-terminal) domain"/>
    <property type="match status" value="1"/>
</dbReference>
<evidence type="ECO:0000259" key="5">
    <source>
        <dbReference type="Pfam" id="PF07992"/>
    </source>
</evidence>
<dbReference type="Gene3D" id="3.30.390.30">
    <property type="match status" value="1"/>
</dbReference>
<dbReference type="EMBL" id="JBHMQT010000012">
    <property type="protein sequence ID" value="MFC0862339.1"/>
    <property type="molecule type" value="Genomic_DNA"/>
</dbReference>
<dbReference type="InterPro" id="IPR028202">
    <property type="entry name" value="Reductase_C"/>
</dbReference>
<dbReference type="PANTHER" id="PTHR43557:SF2">
    <property type="entry name" value="RIESKE DOMAIN-CONTAINING PROTEIN-RELATED"/>
    <property type="match status" value="1"/>
</dbReference>
<evidence type="ECO:0000256" key="4">
    <source>
        <dbReference type="ARBA" id="ARBA00023002"/>
    </source>
</evidence>
<dbReference type="InterPro" id="IPR023753">
    <property type="entry name" value="FAD/NAD-binding_dom"/>
</dbReference>
<protein>
    <submittedName>
        <fullName evidence="7">NAD(P)/FAD-dependent oxidoreductase</fullName>
    </submittedName>
</protein>
<dbReference type="Pfam" id="PF07992">
    <property type="entry name" value="Pyr_redox_2"/>
    <property type="match status" value="1"/>
</dbReference>
<name>A0ABV6U1K5_9ACTN</name>
<gene>
    <name evidence="7" type="ORF">ACFHYQ_08520</name>
</gene>
<evidence type="ECO:0000313" key="7">
    <source>
        <dbReference type="EMBL" id="MFC0862339.1"/>
    </source>
</evidence>
<keyword evidence="4" id="KW-0560">Oxidoreductase</keyword>
<accession>A0ABV6U1K5</accession>
<feature type="domain" description="FAD/NAD(P)-binding" evidence="5">
    <location>
        <begin position="3"/>
        <end position="301"/>
    </location>
</feature>
<dbReference type="Pfam" id="PF14759">
    <property type="entry name" value="Reductase_C"/>
    <property type="match status" value="1"/>
</dbReference>
<evidence type="ECO:0000256" key="1">
    <source>
        <dbReference type="ARBA" id="ARBA00001974"/>
    </source>
</evidence>